<protein>
    <submittedName>
        <fullName evidence="1">Uncharacterized protein</fullName>
    </submittedName>
</protein>
<accession>R0GCA4</accession>
<dbReference type="Proteomes" id="UP000029121">
    <property type="component" value="Unassembled WGS sequence"/>
</dbReference>
<gene>
    <name evidence="1" type="ORF">CARUB_v10027461mg</name>
</gene>
<keyword evidence="2" id="KW-1185">Reference proteome</keyword>
<evidence type="ECO:0000313" key="1">
    <source>
        <dbReference type="EMBL" id="EOA14294.1"/>
    </source>
</evidence>
<evidence type="ECO:0000313" key="2">
    <source>
        <dbReference type="Proteomes" id="UP000029121"/>
    </source>
</evidence>
<proteinExistence type="predicted"/>
<dbReference type="AlphaFoldDB" id="R0GCA4"/>
<reference evidence="2" key="1">
    <citation type="journal article" date="2013" name="Nat. Genet.">
        <title>The Capsella rubella genome and the genomic consequences of rapid mating system evolution.</title>
        <authorList>
            <person name="Slotte T."/>
            <person name="Hazzouri K.M."/>
            <person name="Agren J.A."/>
            <person name="Koenig D."/>
            <person name="Maumus F."/>
            <person name="Guo Y.L."/>
            <person name="Steige K."/>
            <person name="Platts A.E."/>
            <person name="Escobar J.S."/>
            <person name="Newman L.K."/>
            <person name="Wang W."/>
            <person name="Mandakova T."/>
            <person name="Vello E."/>
            <person name="Smith L.M."/>
            <person name="Henz S.R."/>
            <person name="Steffen J."/>
            <person name="Takuno S."/>
            <person name="Brandvain Y."/>
            <person name="Coop G."/>
            <person name="Andolfatto P."/>
            <person name="Hu T.T."/>
            <person name="Blanchette M."/>
            <person name="Clark R.M."/>
            <person name="Quesneville H."/>
            <person name="Nordborg M."/>
            <person name="Gaut B.S."/>
            <person name="Lysak M.A."/>
            <person name="Jenkins J."/>
            <person name="Grimwood J."/>
            <person name="Chapman J."/>
            <person name="Prochnik S."/>
            <person name="Shu S."/>
            <person name="Rokhsar D."/>
            <person name="Schmutz J."/>
            <person name="Weigel D."/>
            <person name="Wright S.I."/>
        </authorList>
    </citation>
    <scope>NUCLEOTIDE SEQUENCE [LARGE SCALE GENOMIC DNA]</scope>
    <source>
        <strain evidence="2">cv. Monte Gargano</strain>
    </source>
</reference>
<dbReference type="EMBL" id="KB870812">
    <property type="protein sequence ID" value="EOA14294.1"/>
    <property type="molecule type" value="Genomic_DNA"/>
</dbReference>
<name>R0GCA4_9BRAS</name>
<organism evidence="1 2">
    <name type="scientific">Capsella rubella</name>
    <dbReference type="NCBI Taxonomy" id="81985"/>
    <lineage>
        <taxon>Eukaryota</taxon>
        <taxon>Viridiplantae</taxon>
        <taxon>Streptophyta</taxon>
        <taxon>Embryophyta</taxon>
        <taxon>Tracheophyta</taxon>
        <taxon>Spermatophyta</taxon>
        <taxon>Magnoliopsida</taxon>
        <taxon>eudicotyledons</taxon>
        <taxon>Gunneridae</taxon>
        <taxon>Pentapetalae</taxon>
        <taxon>rosids</taxon>
        <taxon>malvids</taxon>
        <taxon>Brassicales</taxon>
        <taxon>Brassicaceae</taxon>
        <taxon>Camelineae</taxon>
        <taxon>Capsella</taxon>
    </lineage>
</organism>
<sequence length="83" mass="9977">MSFVLALPASIPMLFKKPISGDEMTLMPRNRKLLREKEVPERSTRTWEAWFRGRPPRRTLAFGRRRCWDERRCSERLLNNTKT</sequence>